<evidence type="ECO:0000313" key="1">
    <source>
        <dbReference type="EMBL" id="KQL50895.1"/>
    </source>
</evidence>
<evidence type="ECO:0000313" key="2">
    <source>
        <dbReference type="Proteomes" id="UP000051888"/>
    </source>
</evidence>
<protein>
    <submittedName>
        <fullName evidence="1">Uncharacterized protein</fullName>
    </submittedName>
</protein>
<dbReference type="PATRIC" id="fig|157838.3.peg.4978"/>
<gene>
    <name evidence="1" type="ORF">AN964_22690</name>
</gene>
<accession>A0A0Q3WS99</accession>
<proteinExistence type="predicted"/>
<organism evidence="1 2">
    <name type="scientific">Heyndrickxia shackletonii</name>
    <dbReference type="NCBI Taxonomy" id="157838"/>
    <lineage>
        <taxon>Bacteria</taxon>
        <taxon>Bacillati</taxon>
        <taxon>Bacillota</taxon>
        <taxon>Bacilli</taxon>
        <taxon>Bacillales</taxon>
        <taxon>Bacillaceae</taxon>
        <taxon>Heyndrickxia</taxon>
    </lineage>
</organism>
<dbReference type="EMBL" id="LJJC01000015">
    <property type="protein sequence ID" value="KQL50895.1"/>
    <property type="molecule type" value="Genomic_DNA"/>
</dbReference>
<keyword evidence="2" id="KW-1185">Reference proteome</keyword>
<sequence length="76" mass="9071">MKFIEPKYSKVEPIEYRLSEKTRKLVNYYAIYTGLTDSQVLEEFLQNLLEDEGFIEHINSLRNNIRIKKEFGLANE</sequence>
<reference evidence="1 2" key="1">
    <citation type="submission" date="2015-09" db="EMBL/GenBank/DDBJ databases">
        <title>Genome sequencing project for genomic taxonomy and phylogenomics of Bacillus-like bacteria.</title>
        <authorList>
            <person name="Liu B."/>
            <person name="Wang J."/>
            <person name="Zhu Y."/>
            <person name="Liu G."/>
            <person name="Chen Q."/>
            <person name="Chen Z."/>
            <person name="Lan J."/>
            <person name="Che J."/>
            <person name="Ge C."/>
            <person name="Shi H."/>
            <person name="Pan Z."/>
            <person name="Liu X."/>
        </authorList>
    </citation>
    <scope>NUCLEOTIDE SEQUENCE [LARGE SCALE GENOMIC DNA]</scope>
    <source>
        <strain evidence="1 2">LMG 18435</strain>
    </source>
</reference>
<dbReference type="RefSeq" id="WP_152982454.1">
    <property type="nucleotide sequence ID" value="NZ_JAAIWL010000036.1"/>
</dbReference>
<comment type="caution">
    <text evidence="1">The sequence shown here is derived from an EMBL/GenBank/DDBJ whole genome shotgun (WGS) entry which is preliminary data.</text>
</comment>
<dbReference type="AlphaFoldDB" id="A0A0Q3WS99"/>
<dbReference type="Proteomes" id="UP000051888">
    <property type="component" value="Unassembled WGS sequence"/>
</dbReference>
<name>A0A0Q3WS99_9BACI</name>